<dbReference type="EMBL" id="JABEZW010000003">
    <property type="protein sequence ID" value="MBA0761372.1"/>
    <property type="molecule type" value="Genomic_DNA"/>
</dbReference>
<name>A0A7J9DKU0_9ROSI</name>
<sequence length="508" mass="58980">MEDKLVNLSLVEKEEDSVHDIEEEEEFGEEFNPCLVGRVLTNSVVHFSSLKNVLAEFWHPIEGDISLRAPPKRVEQTPSRWLREEPKEWVQMEKVMGERESRRQEEQLGKGQSYRSRGRGRLSDMNKRELEESYGFRVGREARGLENSDWWVCFPSYSVYHLSHNISDHYSVIVDTICDQVKHGWYSNETELPLKLKELRTKLKKYVKVNKGRRHKKKEELNTKLEKLNKHDPIKERLKNTINALEDDNDNLVERDKELLSLAMSYFKDLFASKSIQDYGYLTSEFQPCISSRLNEELMEKFKDEEILEAIKSMAPLKASSINGYPAFFFQKFWHIVGKDVIKFCLEEGKFSDNILVAYEVLHSLKQKKNGGSGSFALKLDISKAEGSKPIGKRLGWRIGNGNLVNLWNDTWIPSPGNDRFEGQNIDIRYTIVADLIDNELFTWKDDVVQGIFHKGQAERILAIPLVNTSQNDEVVWKGDSSGVYTVKRGYDGLLQRDKPLKQQYRPH</sequence>
<keyword evidence="3" id="KW-1185">Reference proteome</keyword>
<feature type="region of interest" description="Disordered" evidence="1">
    <location>
        <begin position="95"/>
        <end position="122"/>
    </location>
</feature>
<evidence type="ECO:0000313" key="2">
    <source>
        <dbReference type="EMBL" id="MBA0761372.1"/>
    </source>
</evidence>
<feature type="compositionally biased region" description="Basic and acidic residues" evidence="1">
    <location>
        <begin position="95"/>
        <end position="108"/>
    </location>
</feature>
<gene>
    <name evidence="2" type="ORF">Gotri_024028</name>
</gene>
<accession>A0A7J9DKU0</accession>
<protein>
    <recommendedName>
        <fullName evidence="4">Reverse transcriptase</fullName>
    </recommendedName>
</protein>
<evidence type="ECO:0008006" key="4">
    <source>
        <dbReference type="Google" id="ProtNLM"/>
    </source>
</evidence>
<dbReference type="AlphaFoldDB" id="A0A7J9DKU0"/>
<dbReference type="Proteomes" id="UP000593568">
    <property type="component" value="Unassembled WGS sequence"/>
</dbReference>
<comment type="caution">
    <text evidence="2">The sequence shown here is derived from an EMBL/GenBank/DDBJ whole genome shotgun (WGS) entry which is preliminary data.</text>
</comment>
<organism evidence="2 3">
    <name type="scientific">Gossypium trilobum</name>
    <dbReference type="NCBI Taxonomy" id="34281"/>
    <lineage>
        <taxon>Eukaryota</taxon>
        <taxon>Viridiplantae</taxon>
        <taxon>Streptophyta</taxon>
        <taxon>Embryophyta</taxon>
        <taxon>Tracheophyta</taxon>
        <taxon>Spermatophyta</taxon>
        <taxon>Magnoliopsida</taxon>
        <taxon>eudicotyledons</taxon>
        <taxon>Gunneridae</taxon>
        <taxon>Pentapetalae</taxon>
        <taxon>rosids</taxon>
        <taxon>malvids</taxon>
        <taxon>Malvales</taxon>
        <taxon>Malvaceae</taxon>
        <taxon>Malvoideae</taxon>
        <taxon>Gossypium</taxon>
    </lineage>
</organism>
<reference evidence="2 3" key="1">
    <citation type="journal article" date="2019" name="Genome Biol. Evol.">
        <title>Insights into the evolution of the New World diploid cottons (Gossypium, subgenus Houzingenia) based on genome sequencing.</title>
        <authorList>
            <person name="Grover C.E."/>
            <person name="Arick M.A. 2nd"/>
            <person name="Thrash A."/>
            <person name="Conover J.L."/>
            <person name="Sanders W.S."/>
            <person name="Peterson D.G."/>
            <person name="Frelichowski J.E."/>
            <person name="Scheffler J.A."/>
            <person name="Scheffler B.E."/>
            <person name="Wendel J.F."/>
        </authorList>
    </citation>
    <scope>NUCLEOTIDE SEQUENCE [LARGE SCALE GENOMIC DNA]</scope>
    <source>
        <strain evidence="2">8</strain>
        <tissue evidence="2">Leaf</tissue>
    </source>
</reference>
<proteinExistence type="predicted"/>
<evidence type="ECO:0000256" key="1">
    <source>
        <dbReference type="SAM" id="MobiDB-lite"/>
    </source>
</evidence>
<evidence type="ECO:0000313" key="3">
    <source>
        <dbReference type="Proteomes" id="UP000593568"/>
    </source>
</evidence>